<keyword evidence="3 5" id="KW-0133">Cell shape</keyword>
<dbReference type="PANTHER" id="PTHR34138">
    <property type="entry name" value="CELL SHAPE-DETERMINING PROTEIN MREC"/>
    <property type="match status" value="1"/>
</dbReference>
<comment type="caution">
    <text evidence="9">The sequence shown here is derived from an EMBL/GenBank/DDBJ whole genome shotgun (WGS) entry which is preliminary data.</text>
</comment>
<feature type="domain" description="Rod shape-determining protein MreC beta-barrel core" evidence="8">
    <location>
        <begin position="124"/>
        <end position="270"/>
    </location>
</feature>
<accession>A0ABR7R0D4</accession>
<keyword evidence="7" id="KW-0812">Transmembrane</keyword>
<dbReference type="Proteomes" id="UP000651208">
    <property type="component" value="Unassembled WGS sequence"/>
</dbReference>
<evidence type="ECO:0000313" key="9">
    <source>
        <dbReference type="EMBL" id="MBC9131932.1"/>
    </source>
</evidence>
<dbReference type="EMBL" id="JABURY010000021">
    <property type="protein sequence ID" value="MBC9131932.1"/>
    <property type="molecule type" value="Genomic_DNA"/>
</dbReference>
<dbReference type="Pfam" id="PF04085">
    <property type="entry name" value="MreC"/>
    <property type="match status" value="1"/>
</dbReference>
<evidence type="ECO:0000256" key="5">
    <source>
        <dbReference type="PIRNR" id="PIRNR038471"/>
    </source>
</evidence>
<feature type="transmembrane region" description="Helical" evidence="7">
    <location>
        <begin position="12"/>
        <end position="32"/>
    </location>
</feature>
<evidence type="ECO:0000256" key="7">
    <source>
        <dbReference type="SAM" id="Phobius"/>
    </source>
</evidence>
<dbReference type="InterPro" id="IPR055342">
    <property type="entry name" value="MreC_beta-barrel_core"/>
</dbReference>
<protein>
    <recommendedName>
        <fullName evidence="2 5">Cell shape-determining protein MreC</fullName>
    </recommendedName>
    <alternativeName>
        <fullName evidence="4 5">Cell shape protein MreC</fullName>
    </alternativeName>
</protein>
<comment type="function">
    <text evidence="5">Involved in formation and maintenance of cell shape.</text>
</comment>
<keyword evidence="7" id="KW-1133">Transmembrane helix</keyword>
<evidence type="ECO:0000313" key="10">
    <source>
        <dbReference type="Proteomes" id="UP000651208"/>
    </source>
</evidence>
<feature type="coiled-coil region" evidence="6">
    <location>
        <begin position="63"/>
        <end position="97"/>
    </location>
</feature>
<evidence type="ECO:0000259" key="8">
    <source>
        <dbReference type="Pfam" id="PF04085"/>
    </source>
</evidence>
<dbReference type="PIRSF" id="PIRSF038471">
    <property type="entry name" value="MreC"/>
    <property type="match status" value="1"/>
</dbReference>
<dbReference type="InterPro" id="IPR007221">
    <property type="entry name" value="MreC"/>
</dbReference>
<dbReference type="Gene3D" id="2.40.10.340">
    <property type="entry name" value="Rod shape-determining protein MreC, domain 1"/>
    <property type="match status" value="1"/>
</dbReference>
<dbReference type="InterPro" id="IPR042175">
    <property type="entry name" value="Cell/Rod_MreC_2"/>
</dbReference>
<dbReference type="Gene3D" id="2.40.10.350">
    <property type="entry name" value="Rod shape-determining protein MreC, domain 2"/>
    <property type="match status" value="1"/>
</dbReference>
<keyword evidence="6" id="KW-0175">Coiled coil</keyword>
<organism evidence="9 10">
    <name type="scientific">Frischella japonica</name>
    <dbReference type="NCBI Taxonomy" id="2741544"/>
    <lineage>
        <taxon>Bacteria</taxon>
        <taxon>Pseudomonadati</taxon>
        <taxon>Pseudomonadota</taxon>
        <taxon>Gammaproteobacteria</taxon>
        <taxon>Orbales</taxon>
        <taxon>Orbaceae</taxon>
        <taxon>Frischella</taxon>
    </lineage>
</organism>
<comment type="similarity">
    <text evidence="1 5">Belongs to the MreC family.</text>
</comment>
<proteinExistence type="inferred from homology"/>
<dbReference type="NCBIfam" id="TIGR00219">
    <property type="entry name" value="mreC"/>
    <property type="match status" value="1"/>
</dbReference>
<name>A0ABR7R0D4_9GAMM</name>
<dbReference type="InterPro" id="IPR042177">
    <property type="entry name" value="Cell/Rod_1"/>
</dbReference>
<evidence type="ECO:0000256" key="4">
    <source>
        <dbReference type="ARBA" id="ARBA00032089"/>
    </source>
</evidence>
<sequence length="289" mass="32149">MKLIFSKSTPLGLRIFLALSFAISLIICDINYQPFTVIRYYLDTAVSPLYFVSNSPLSAFNTLNNLSKTQQELLNENKTLRKQLQMQESDLIRLNALKKENNELRTLLGSPLRHDEYKKVAQVLLADTNPYAYQVTLDKGSREGVFVKQPVVDEKGVVGQIYSTAYNTSRAILICDSQHAIPVQVLRNGLTMVAVGNGCNNDLLLDFLPNNVDIQVGDLLVTSGLGGRFPQGYPVATVSSVKVDEHDSTPIITAAPIADLKRLHYLLLLWNETNKPQVIAPDQETNTNE</sequence>
<dbReference type="RefSeq" id="WP_187756366.1">
    <property type="nucleotide sequence ID" value="NZ_JABURY010000021.1"/>
</dbReference>
<evidence type="ECO:0000256" key="1">
    <source>
        <dbReference type="ARBA" id="ARBA00009369"/>
    </source>
</evidence>
<evidence type="ECO:0000256" key="6">
    <source>
        <dbReference type="SAM" id="Coils"/>
    </source>
</evidence>
<evidence type="ECO:0000256" key="3">
    <source>
        <dbReference type="ARBA" id="ARBA00022960"/>
    </source>
</evidence>
<keyword evidence="7" id="KW-0472">Membrane</keyword>
<reference evidence="9 10" key="1">
    <citation type="submission" date="2020-06" db="EMBL/GenBank/DDBJ databases">
        <title>Frischella cerana isolated from Apis cerana gut homogenate.</title>
        <authorList>
            <person name="Wolter L.A."/>
            <person name="Suenami S."/>
            <person name="Miyazaki R."/>
        </authorList>
    </citation>
    <scope>NUCLEOTIDE SEQUENCE [LARGE SCALE GENOMIC DNA]</scope>
    <source>
        <strain evidence="9 10">Ac13</strain>
    </source>
</reference>
<dbReference type="PANTHER" id="PTHR34138:SF1">
    <property type="entry name" value="CELL SHAPE-DETERMINING PROTEIN MREC"/>
    <property type="match status" value="1"/>
</dbReference>
<evidence type="ECO:0000256" key="2">
    <source>
        <dbReference type="ARBA" id="ARBA00013855"/>
    </source>
</evidence>
<gene>
    <name evidence="9" type="primary">mreC</name>
    <name evidence="9" type="ORF">FcAc13_11540</name>
</gene>
<keyword evidence="10" id="KW-1185">Reference proteome</keyword>